<evidence type="ECO:0000313" key="3">
    <source>
        <dbReference type="EMBL" id="KAL3746268.1"/>
    </source>
</evidence>
<feature type="signal peptide" evidence="2">
    <location>
        <begin position="1"/>
        <end position="23"/>
    </location>
</feature>
<accession>A0ABD3L3H5</accession>
<feature type="region of interest" description="Disordered" evidence="1">
    <location>
        <begin position="53"/>
        <end position="95"/>
    </location>
</feature>
<proteinExistence type="predicted"/>
<keyword evidence="2" id="KW-0732">Signal</keyword>
<reference evidence="3 4" key="1">
    <citation type="submission" date="2024-11" db="EMBL/GenBank/DDBJ databases">
        <title>Chromosome-level genome assembly of Eucalyptus globulus Labill. provides insights into its genome evolution.</title>
        <authorList>
            <person name="Li X."/>
        </authorList>
    </citation>
    <scope>NUCLEOTIDE SEQUENCE [LARGE SCALE GENOMIC DNA]</scope>
    <source>
        <strain evidence="3">CL2024</strain>
        <tissue evidence="3">Fresh tender leaves</tissue>
    </source>
</reference>
<dbReference type="EMBL" id="JBJKBG010000003">
    <property type="protein sequence ID" value="KAL3746268.1"/>
    <property type="molecule type" value="Genomic_DNA"/>
</dbReference>
<name>A0ABD3L3H5_EUCGL</name>
<keyword evidence="4" id="KW-1185">Reference proteome</keyword>
<sequence length="127" mass="14381">MAVVIKFALLSLAVLLLLLPCQPLEVPNYQGAEDWPELTMAARRHQRIIEEDRTGFNMRRLGGPVTEPEPEPIPITKPESEPEPITEPQSQTRTCPLCEGRLPLPSGFSNRSVRPYPLRLRWRGVES</sequence>
<organism evidence="3 4">
    <name type="scientific">Eucalyptus globulus</name>
    <name type="common">Tasmanian blue gum</name>
    <dbReference type="NCBI Taxonomy" id="34317"/>
    <lineage>
        <taxon>Eukaryota</taxon>
        <taxon>Viridiplantae</taxon>
        <taxon>Streptophyta</taxon>
        <taxon>Embryophyta</taxon>
        <taxon>Tracheophyta</taxon>
        <taxon>Spermatophyta</taxon>
        <taxon>Magnoliopsida</taxon>
        <taxon>eudicotyledons</taxon>
        <taxon>Gunneridae</taxon>
        <taxon>Pentapetalae</taxon>
        <taxon>rosids</taxon>
        <taxon>malvids</taxon>
        <taxon>Myrtales</taxon>
        <taxon>Myrtaceae</taxon>
        <taxon>Myrtoideae</taxon>
        <taxon>Eucalypteae</taxon>
        <taxon>Eucalyptus</taxon>
    </lineage>
</organism>
<feature type="chain" id="PRO_5044849094" evidence="2">
    <location>
        <begin position="24"/>
        <end position="127"/>
    </location>
</feature>
<dbReference type="Proteomes" id="UP001634007">
    <property type="component" value="Unassembled WGS sequence"/>
</dbReference>
<protein>
    <submittedName>
        <fullName evidence="3">Uncharacterized protein</fullName>
    </submittedName>
</protein>
<dbReference type="AlphaFoldDB" id="A0ABD3L3H5"/>
<comment type="caution">
    <text evidence="3">The sequence shown here is derived from an EMBL/GenBank/DDBJ whole genome shotgun (WGS) entry which is preliminary data.</text>
</comment>
<evidence type="ECO:0000313" key="4">
    <source>
        <dbReference type="Proteomes" id="UP001634007"/>
    </source>
</evidence>
<evidence type="ECO:0000256" key="2">
    <source>
        <dbReference type="SAM" id="SignalP"/>
    </source>
</evidence>
<evidence type="ECO:0000256" key="1">
    <source>
        <dbReference type="SAM" id="MobiDB-lite"/>
    </source>
</evidence>
<gene>
    <name evidence="3" type="ORF">ACJRO7_015257</name>
</gene>